<evidence type="ECO:0000256" key="3">
    <source>
        <dbReference type="ARBA" id="ARBA00022771"/>
    </source>
</evidence>
<dbReference type="InterPro" id="IPR003618">
    <property type="entry name" value="TFIIS_cen_dom"/>
</dbReference>
<evidence type="ECO:0000313" key="9">
    <source>
        <dbReference type="EMBL" id="CAK7340298.1"/>
    </source>
</evidence>
<evidence type="ECO:0000259" key="7">
    <source>
        <dbReference type="PROSITE" id="PS51319"/>
    </source>
</evidence>
<comment type="caution">
    <text evidence="9">The sequence shown here is derived from an EMBL/GenBank/DDBJ whole genome shotgun (WGS) entry which is preliminary data.</text>
</comment>
<gene>
    <name evidence="9" type="ORF">DCAF_LOCUS15379</name>
</gene>
<dbReference type="InterPro" id="IPR017923">
    <property type="entry name" value="TFIIS_N"/>
</dbReference>
<evidence type="ECO:0000259" key="8">
    <source>
        <dbReference type="PROSITE" id="PS51321"/>
    </source>
</evidence>
<proteinExistence type="predicted"/>
<evidence type="ECO:0008006" key="11">
    <source>
        <dbReference type="Google" id="ProtNLM"/>
    </source>
</evidence>
<evidence type="ECO:0000313" key="10">
    <source>
        <dbReference type="Proteomes" id="UP001314170"/>
    </source>
</evidence>
<dbReference type="Pfam" id="PF08711">
    <property type="entry name" value="Med26"/>
    <property type="match status" value="1"/>
</dbReference>
<reference evidence="9 10" key="1">
    <citation type="submission" date="2024-01" db="EMBL/GenBank/DDBJ databases">
        <authorList>
            <person name="Waweru B."/>
        </authorList>
    </citation>
    <scope>NUCLEOTIDE SEQUENCE [LARGE SCALE GENOMIC DNA]</scope>
</reference>
<evidence type="ECO:0000256" key="2">
    <source>
        <dbReference type="ARBA" id="ARBA00022723"/>
    </source>
</evidence>
<evidence type="ECO:0000256" key="4">
    <source>
        <dbReference type="ARBA" id="ARBA00022833"/>
    </source>
</evidence>
<dbReference type="GO" id="GO:0006351">
    <property type="term" value="P:DNA-templated transcription"/>
    <property type="evidence" value="ECO:0007669"/>
    <property type="project" value="InterPro"/>
</dbReference>
<keyword evidence="3" id="KW-0863">Zinc-finger</keyword>
<dbReference type="SUPFAM" id="SSF47676">
    <property type="entry name" value="Conserved domain common to transcription factors TFIIS, elongin A, CRSP70"/>
    <property type="match status" value="1"/>
</dbReference>
<feature type="domain" description="TFIIS N-terminal" evidence="7">
    <location>
        <begin position="10"/>
        <end position="88"/>
    </location>
</feature>
<dbReference type="Gene3D" id="1.10.472.30">
    <property type="entry name" value="Transcription elongation factor S-II, central domain"/>
    <property type="match status" value="1"/>
</dbReference>
<dbReference type="PROSITE" id="PS51321">
    <property type="entry name" value="TFIIS_CENTRAL"/>
    <property type="match status" value="1"/>
</dbReference>
<dbReference type="InterPro" id="IPR003617">
    <property type="entry name" value="TFIIS/CRSP70_N_sub"/>
</dbReference>
<accession>A0AAV1RXF7</accession>
<dbReference type="PROSITE" id="PS51319">
    <property type="entry name" value="TFIIS_N"/>
    <property type="match status" value="1"/>
</dbReference>
<dbReference type="PANTHER" id="PTHR11477:SF0">
    <property type="entry name" value="IP08861P-RELATED"/>
    <property type="match status" value="1"/>
</dbReference>
<dbReference type="GO" id="GO:0005634">
    <property type="term" value="C:nucleus"/>
    <property type="evidence" value="ECO:0007669"/>
    <property type="project" value="UniProtKB-SubCell"/>
</dbReference>
<evidence type="ECO:0000256" key="5">
    <source>
        <dbReference type="ARBA" id="ARBA00023242"/>
    </source>
</evidence>
<feature type="domain" description="TFIIS central" evidence="8">
    <location>
        <begin position="193"/>
        <end position="333"/>
    </location>
</feature>
<dbReference type="EMBL" id="CAWUPB010001159">
    <property type="protein sequence ID" value="CAK7340298.1"/>
    <property type="molecule type" value="Genomic_DNA"/>
</dbReference>
<dbReference type="SMART" id="SM00510">
    <property type="entry name" value="TFS2M"/>
    <property type="match status" value="1"/>
</dbReference>
<dbReference type="GO" id="GO:0008270">
    <property type="term" value="F:zinc ion binding"/>
    <property type="evidence" value="ECO:0007669"/>
    <property type="project" value="UniProtKB-KW"/>
</dbReference>
<dbReference type="InterPro" id="IPR035441">
    <property type="entry name" value="TFIIS/LEDGF_dom_sf"/>
</dbReference>
<dbReference type="SMART" id="SM00509">
    <property type="entry name" value="TFS2N"/>
    <property type="match status" value="1"/>
</dbReference>
<dbReference type="InterPro" id="IPR036575">
    <property type="entry name" value="TFIIS_cen_dom_sf"/>
</dbReference>
<dbReference type="AlphaFoldDB" id="A0AAV1RXF7"/>
<dbReference type="SUPFAM" id="SSF46942">
    <property type="entry name" value="Elongation factor TFIIS domain 2"/>
    <property type="match status" value="1"/>
</dbReference>
<dbReference type="Proteomes" id="UP001314170">
    <property type="component" value="Unassembled WGS sequence"/>
</dbReference>
<keyword evidence="4" id="KW-0862">Zinc</keyword>
<protein>
    <recommendedName>
        <fullName evidence="11">TFIIS N-terminal domain-containing protein</fullName>
    </recommendedName>
</protein>
<dbReference type="Pfam" id="PF07500">
    <property type="entry name" value="TFIIS_M"/>
    <property type="match status" value="1"/>
</dbReference>
<name>A0AAV1RXF7_9ROSI</name>
<sequence length="341" mass="38408">MEQQFLSLFESAKKSADAVTTSTSTSPEVCRCLDALDQLKRFPVTSSRVLLSTPVAKGVQYLTKHRSEPIRTAASCLLDTWRRKLYARNPAVDGKIQTAKSGNGSKTETLIVKIHGRVIGRIKVNMPIKTEENLKIEEKKIKQEKENGFACFKKPPQEPAMRFAKPGEVKGIGRCFKKPPEASAKRNTTQEKVRDSCRGFKKPSAKCITQQENVKDSCSFIKKPSEEPVKCSDALRRKVRHILVESMSRVAKEVKKDLREAVSSREPICVAAEVESDPKNPDLRRKVLLGQIKAEKLVTITSEEMASNQRRFENAQIRKKSLCKKMKNGQEEDKSSIPTEY</sequence>
<comment type="subcellular location">
    <subcellularLocation>
        <location evidence="1 6">Nucleus</location>
    </subcellularLocation>
</comment>
<dbReference type="PANTHER" id="PTHR11477">
    <property type="entry name" value="TRANSCRIPTION FACTOR S-II ZINC FINGER DOMAIN-CONTAINING PROTEIN"/>
    <property type="match status" value="1"/>
</dbReference>
<keyword evidence="10" id="KW-1185">Reference proteome</keyword>
<keyword evidence="5 6" id="KW-0539">Nucleus</keyword>
<evidence type="ECO:0000256" key="6">
    <source>
        <dbReference type="PROSITE-ProRule" id="PRU00649"/>
    </source>
</evidence>
<organism evidence="9 10">
    <name type="scientific">Dovyalis caffra</name>
    <dbReference type="NCBI Taxonomy" id="77055"/>
    <lineage>
        <taxon>Eukaryota</taxon>
        <taxon>Viridiplantae</taxon>
        <taxon>Streptophyta</taxon>
        <taxon>Embryophyta</taxon>
        <taxon>Tracheophyta</taxon>
        <taxon>Spermatophyta</taxon>
        <taxon>Magnoliopsida</taxon>
        <taxon>eudicotyledons</taxon>
        <taxon>Gunneridae</taxon>
        <taxon>Pentapetalae</taxon>
        <taxon>rosids</taxon>
        <taxon>fabids</taxon>
        <taxon>Malpighiales</taxon>
        <taxon>Salicaceae</taxon>
        <taxon>Flacourtieae</taxon>
        <taxon>Dovyalis</taxon>
    </lineage>
</organism>
<keyword evidence="2" id="KW-0479">Metal-binding</keyword>
<evidence type="ECO:0000256" key="1">
    <source>
        <dbReference type="ARBA" id="ARBA00004123"/>
    </source>
</evidence>
<dbReference type="Gene3D" id="1.20.930.10">
    <property type="entry name" value="Conserved domain common to transcription factors TFIIS, elongin A, CRSP70"/>
    <property type="match status" value="1"/>
</dbReference>